<organism evidence="1 2">
    <name type="scientific">Phytophthora cactorum</name>
    <dbReference type="NCBI Taxonomy" id="29920"/>
    <lineage>
        <taxon>Eukaryota</taxon>
        <taxon>Sar</taxon>
        <taxon>Stramenopiles</taxon>
        <taxon>Oomycota</taxon>
        <taxon>Peronosporomycetes</taxon>
        <taxon>Peronosporales</taxon>
        <taxon>Peronosporaceae</taxon>
        <taxon>Phytophthora</taxon>
    </lineage>
</organism>
<protein>
    <submittedName>
        <fullName evidence="1">Uncharacterized protein</fullName>
    </submittedName>
</protein>
<proteinExistence type="predicted"/>
<sequence>MFYKQVWVAVACTVRKSTETIFHVDDAVVSIEEQDDACTTLQSSFSEPQGDLGPRTYTVVLETGILSHCAYRHHCQLP</sequence>
<dbReference type="AlphaFoldDB" id="A0A8T1V2S2"/>
<name>A0A8T1V2S2_9STRA</name>
<dbReference type="Proteomes" id="UP000688947">
    <property type="component" value="Unassembled WGS sequence"/>
</dbReference>
<reference evidence="1" key="1">
    <citation type="submission" date="2021-01" db="EMBL/GenBank/DDBJ databases">
        <title>Phytophthora aleatoria, a newly-described species from Pinus radiata is distinct from Phytophthora cactorum isolates based on comparative genomics.</title>
        <authorList>
            <person name="Mcdougal R."/>
            <person name="Panda P."/>
            <person name="Williams N."/>
            <person name="Studholme D.J."/>
        </authorList>
    </citation>
    <scope>NUCLEOTIDE SEQUENCE</scope>
    <source>
        <strain evidence="1">NZFS 3830</strain>
    </source>
</reference>
<evidence type="ECO:0000313" key="1">
    <source>
        <dbReference type="EMBL" id="KAG6973689.1"/>
    </source>
</evidence>
<evidence type="ECO:0000313" key="2">
    <source>
        <dbReference type="Proteomes" id="UP000688947"/>
    </source>
</evidence>
<dbReference type="OrthoDB" id="128041at2759"/>
<dbReference type="EMBL" id="JAENGZ010000016">
    <property type="protein sequence ID" value="KAG6973689.1"/>
    <property type="molecule type" value="Genomic_DNA"/>
</dbReference>
<accession>A0A8T1V2S2</accession>
<comment type="caution">
    <text evidence="1">The sequence shown here is derived from an EMBL/GenBank/DDBJ whole genome shotgun (WGS) entry which is preliminary data.</text>
</comment>
<gene>
    <name evidence="1" type="ORF">JG687_00000750</name>
</gene>